<protein>
    <recommendedName>
        <fullName evidence="3 12">Mitochondrial import inner membrane translocase subunit Tim21</fullName>
    </recommendedName>
</protein>
<keyword evidence="8 12" id="KW-0496">Mitochondrion</keyword>
<dbReference type="PANTHER" id="PTHR13032:SF6">
    <property type="entry name" value="MITOCHONDRIAL IMPORT INNER MEMBRANE TRANSLOCASE SUBUNIT TIM21"/>
    <property type="match status" value="1"/>
</dbReference>
<dbReference type="Pfam" id="PF08294">
    <property type="entry name" value="TIM21"/>
    <property type="match status" value="1"/>
</dbReference>
<evidence type="ECO:0000256" key="5">
    <source>
        <dbReference type="ARBA" id="ARBA00022792"/>
    </source>
</evidence>
<evidence type="ECO:0000256" key="7">
    <source>
        <dbReference type="ARBA" id="ARBA00022989"/>
    </source>
</evidence>
<keyword evidence="6" id="KW-0809">Transit peptide</keyword>
<gene>
    <name evidence="13" type="ORF">BKA67DRAFT_652889</name>
</gene>
<evidence type="ECO:0000313" key="13">
    <source>
        <dbReference type="EMBL" id="KAH6659666.1"/>
    </source>
</evidence>
<comment type="subcellular location">
    <subcellularLocation>
        <location evidence="1 12">Mitochondrion inner membrane</location>
        <topology evidence="1 12">Single-pass membrane protein</topology>
    </subcellularLocation>
</comment>
<dbReference type="InterPro" id="IPR038552">
    <property type="entry name" value="Tim21_IMS_sf"/>
</dbReference>
<comment type="similarity">
    <text evidence="2 12">Belongs to the TIM21 family.</text>
</comment>
<comment type="caution">
    <text evidence="13">The sequence shown here is derived from an EMBL/GenBank/DDBJ whole genome shotgun (WGS) entry which is preliminary data.</text>
</comment>
<keyword evidence="12" id="KW-0813">Transport</keyword>
<dbReference type="InterPro" id="IPR013261">
    <property type="entry name" value="Tim21"/>
</dbReference>
<dbReference type="AlphaFoldDB" id="A0A9P8UW68"/>
<dbReference type="GO" id="GO:0005744">
    <property type="term" value="C:TIM23 mitochondrial import inner membrane translocase complex"/>
    <property type="evidence" value="ECO:0007669"/>
    <property type="project" value="UniProtKB-UniRule"/>
</dbReference>
<evidence type="ECO:0000256" key="1">
    <source>
        <dbReference type="ARBA" id="ARBA00004434"/>
    </source>
</evidence>
<evidence type="ECO:0000256" key="8">
    <source>
        <dbReference type="ARBA" id="ARBA00023128"/>
    </source>
</evidence>
<evidence type="ECO:0000256" key="11">
    <source>
        <dbReference type="ARBA" id="ARBA00063758"/>
    </source>
</evidence>
<dbReference type="Proteomes" id="UP000758603">
    <property type="component" value="Unassembled WGS sequence"/>
</dbReference>
<dbReference type="OrthoDB" id="436405at2759"/>
<dbReference type="GeneID" id="70135137"/>
<keyword evidence="14" id="KW-1185">Reference proteome</keyword>
<dbReference type="PANTHER" id="PTHR13032">
    <property type="entry name" value="MITOCHONDRIAL IMPORT INNER MEMBRANE TRANSLOCASE SUBUNIT TIM21"/>
    <property type="match status" value="1"/>
</dbReference>
<comment type="subunit">
    <text evidence="11">Component of the TIM23 complex, at least composed of TIM23, TIM17, TIM50 and TIM21.</text>
</comment>
<keyword evidence="7" id="KW-1133">Transmembrane helix</keyword>
<name>A0A9P8UW68_9PEZI</name>
<dbReference type="EMBL" id="JAGPXC010000001">
    <property type="protein sequence ID" value="KAH6659666.1"/>
    <property type="molecule type" value="Genomic_DNA"/>
</dbReference>
<evidence type="ECO:0000256" key="4">
    <source>
        <dbReference type="ARBA" id="ARBA00022692"/>
    </source>
</evidence>
<keyword evidence="12" id="KW-0811">Translocation</keyword>
<sequence>MKLILRPSAFHTALPRLRPLLIQRGYAAQNDPSTAAKRRAVTPFNDDGHVPWRDLSGAEKTARATQQTFNFGLVVVGAVLTSLKRKPQGGVAYFLYTDVFSPDSKTAYYNRAVDRIKKDQDCLAVLGDAKKIAFHGEETYNKWRRARPIASTHTTDKQGTEHIMLHFYAEGPRDRGTVNIHLTKRPGASEFEYKYFYLDVPGHQRIYLENADAKSSAESKKYKFLGVNWN</sequence>
<evidence type="ECO:0000256" key="2">
    <source>
        <dbReference type="ARBA" id="ARBA00010867"/>
    </source>
</evidence>
<evidence type="ECO:0000313" key="14">
    <source>
        <dbReference type="Proteomes" id="UP000758603"/>
    </source>
</evidence>
<organism evidence="13 14">
    <name type="scientific">Truncatella angustata</name>
    <dbReference type="NCBI Taxonomy" id="152316"/>
    <lineage>
        <taxon>Eukaryota</taxon>
        <taxon>Fungi</taxon>
        <taxon>Dikarya</taxon>
        <taxon>Ascomycota</taxon>
        <taxon>Pezizomycotina</taxon>
        <taxon>Sordariomycetes</taxon>
        <taxon>Xylariomycetidae</taxon>
        <taxon>Amphisphaeriales</taxon>
        <taxon>Sporocadaceae</taxon>
        <taxon>Truncatella</taxon>
    </lineage>
</organism>
<evidence type="ECO:0000256" key="3">
    <source>
        <dbReference type="ARBA" id="ARBA00020726"/>
    </source>
</evidence>
<evidence type="ECO:0000256" key="12">
    <source>
        <dbReference type="RuleBase" id="RU367142"/>
    </source>
</evidence>
<proteinExistence type="inferred from homology"/>
<evidence type="ECO:0000256" key="10">
    <source>
        <dbReference type="ARBA" id="ARBA00060204"/>
    </source>
</evidence>
<keyword evidence="12" id="KW-0653">Protein transport</keyword>
<dbReference type="FunFam" id="3.10.450.320:FF:000002">
    <property type="entry name" value="Mitochondrial import inner membrane translocase subunit tim21"/>
    <property type="match status" value="1"/>
</dbReference>
<reference evidence="13" key="1">
    <citation type="journal article" date="2021" name="Nat. Commun.">
        <title>Genetic determinants of endophytism in the Arabidopsis root mycobiome.</title>
        <authorList>
            <person name="Mesny F."/>
            <person name="Miyauchi S."/>
            <person name="Thiergart T."/>
            <person name="Pickel B."/>
            <person name="Atanasova L."/>
            <person name="Karlsson M."/>
            <person name="Huettel B."/>
            <person name="Barry K.W."/>
            <person name="Haridas S."/>
            <person name="Chen C."/>
            <person name="Bauer D."/>
            <person name="Andreopoulos W."/>
            <person name="Pangilinan J."/>
            <person name="LaButti K."/>
            <person name="Riley R."/>
            <person name="Lipzen A."/>
            <person name="Clum A."/>
            <person name="Drula E."/>
            <person name="Henrissat B."/>
            <person name="Kohler A."/>
            <person name="Grigoriev I.V."/>
            <person name="Martin F.M."/>
            <person name="Hacquard S."/>
        </authorList>
    </citation>
    <scope>NUCLEOTIDE SEQUENCE</scope>
    <source>
        <strain evidence="13">MPI-SDFR-AT-0073</strain>
    </source>
</reference>
<keyword evidence="9" id="KW-0472">Membrane</keyword>
<keyword evidence="4" id="KW-0812">Transmembrane</keyword>
<dbReference type="RefSeq" id="XP_045963797.1">
    <property type="nucleotide sequence ID" value="XM_046106246.1"/>
</dbReference>
<evidence type="ECO:0000256" key="6">
    <source>
        <dbReference type="ARBA" id="ARBA00022946"/>
    </source>
</evidence>
<comment type="function">
    <text evidence="10">Essential component of the TIM23 complex, a complex that mediates the translocation of transit peptide-containing proteins across the mitochondrial inner membrane. Required to keep the TOM and the TIM23 complexes in close contact. At some point, it is released from the TOM23 complex to allow protein translocation into the mitochondrial matrix.</text>
</comment>
<dbReference type="GO" id="GO:0030150">
    <property type="term" value="P:protein import into mitochondrial matrix"/>
    <property type="evidence" value="ECO:0007669"/>
    <property type="project" value="UniProtKB-UniRule"/>
</dbReference>
<accession>A0A9P8UW68</accession>
<keyword evidence="5 12" id="KW-0999">Mitochondrion inner membrane</keyword>
<dbReference type="Gene3D" id="3.10.450.320">
    <property type="entry name" value="Mitochondrial import inner membrane translocase subunit Tim21"/>
    <property type="match status" value="1"/>
</dbReference>
<evidence type="ECO:0000256" key="9">
    <source>
        <dbReference type="ARBA" id="ARBA00023136"/>
    </source>
</evidence>